<evidence type="ECO:0000256" key="2">
    <source>
        <dbReference type="ARBA" id="ARBA00022729"/>
    </source>
</evidence>
<sequence>MKNRRALAVIAAAGLLSAALAACGGGSDGQAAADTAGLAGDPIVVEVITPLSSVSPPVEVYHGALAAASAVNASGGINGRPLTVKVCDAGGTDGPAKAVECARDLVADKTIIAEVGDYEAYQEQVNTILAAAGVPNIGPPPQSQSVLNSENSFPLAGSEGAALGTVLADAGARKIQVAYTNIAQAASAVQFNEVSLERGRGMKITGSIPIDLTATDLTPAVTRGADGDGVALAAMPTHLAAWLTVARGGDFDQKISASASSLVPSALSALGDKADGVLVSAGLPIVTSDEPGIVRFRDEMTKHQPGKIIDQVSLYGWLDTWAFAQVARTIDGPVTRESTLKAFSNLNDFNVFGLLPDGFSTTKPFDALPGMPRLFNQQIVEGVVKDGKLQQTSEGYVPIFTKP</sequence>
<accession>A0A0S4QR13</accession>
<dbReference type="PANTHER" id="PTHR47235">
    <property type="entry name" value="BLR6548 PROTEIN"/>
    <property type="match status" value="1"/>
</dbReference>
<dbReference type="PROSITE" id="PS51257">
    <property type="entry name" value="PROKAR_LIPOPROTEIN"/>
    <property type="match status" value="1"/>
</dbReference>
<dbReference type="RefSeq" id="WP_091279412.1">
    <property type="nucleotide sequence ID" value="NZ_FAOZ01000013.1"/>
</dbReference>
<feature type="signal peptide" evidence="3">
    <location>
        <begin position="1"/>
        <end position="21"/>
    </location>
</feature>
<reference evidence="6" key="1">
    <citation type="submission" date="2015-11" db="EMBL/GenBank/DDBJ databases">
        <authorList>
            <person name="Varghese N."/>
        </authorList>
    </citation>
    <scope>NUCLEOTIDE SEQUENCE [LARGE SCALE GENOMIC DNA]</scope>
    <source>
        <strain evidence="6">DSM 45899</strain>
    </source>
</reference>
<dbReference type="InterPro" id="IPR028082">
    <property type="entry name" value="Peripla_BP_I"/>
</dbReference>
<protein>
    <submittedName>
        <fullName evidence="5">ABC-type branched-chain amino acid transport system, substrate-binding protein</fullName>
    </submittedName>
</protein>
<evidence type="ECO:0000259" key="4">
    <source>
        <dbReference type="Pfam" id="PF13458"/>
    </source>
</evidence>
<dbReference type="EMBL" id="FAOZ01000013">
    <property type="protein sequence ID" value="CUU57641.1"/>
    <property type="molecule type" value="Genomic_DNA"/>
</dbReference>
<dbReference type="InterPro" id="IPR006311">
    <property type="entry name" value="TAT_signal"/>
</dbReference>
<evidence type="ECO:0000256" key="3">
    <source>
        <dbReference type="SAM" id="SignalP"/>
    </source>
</evidence>
<feature type="chain" id="PRO_5039471658" evidence="3">
    <location>
        <begin position="22"/>
        <end position="403"/>
    </location>
</feature>
<evidence type="ECO:0000256" key="1">
    <source>
        <dbReference type="ARBA" id="ARBA00010062"/>
    </source>
</evidence>
<feature type="domain" description="Leucine-binding protein" evidence="4">
    <location>
        <begin position="47"/>
        <end position="352"/>
    </location>
</feature>
<evidence type="ECO:0000313" key="6">
    <source>
        <dbReference type="Proteomes" id="UP000198802"/>
    </source>
</evidence>
<keyword evidence="2 3" id="KW-0732">Signal</keyword>
<dbReference type="AlphaFoldDB" id="A0A0S4QR13"/>
<comment type="similarity">
    <text evidence="1">Belongs to the leucine-binding protein family.</text>
</comment>
<dbReference type="Pfam" id="PF13458">
    <property type="entry name" value="Peripla_BP_6"/>
    <property type="match status" value="1"/>
</dbReference>
<keyword evidence="6" id="KW-1185">Reference proteome</keyword>
<dbReference type="Gene3D" id="3.40.50.2300">
    <property type="match status" value="2"/>
</dbReference>
<name>A0A0S4QR13_9ACTN</name>
<dbReference type="PROSITE" id="PS51318">
    <property type="entry name" value="TAT"/>
    <property type="match status" value="1"/>
</dbReference>
<dbReference type="InterPro" id="IPR028081">
    <property type="entry name" value="Leu-bd"/>
</dbReference>
<dbReference type="PANTHER" id="PTHR47235:SF1">
    <property type="entry name" value="BLR6548 PROTEIN"/>
    <property type="match status" value="1"/>
</dbReference>
<dbReference type="SUPFAM" id="SSF53822">
    <property type="entry name" value="Periplasmic binding protein-like I"/>
    <property type="match status" value="1"/>
</dbReference>
<dbReference type="Proteomes" id="UP000198802">
    <property type="component" value="Unassembled WGS sequence"/>
</dbReference>
<evidence type="ECO:0000313" key="5">
    <source>
        <dbReference type="EMBL" id="CUU57641.1"/>
    </source>
</evidence>
<organism evidence="5 6">
    <name type="scientific">Parafrankia irregularis</name>
    <dbReference type="NCBI Taxonomy" id="795642"/>
    <lineage>
        <taxon>Bacteria</taxon>
        <taxon>Bacillati</taxon>
        <taxon>Actinomycetota</taxon>
        <taxon>Actinomycetes</taxon>
        <taxon>Frankiales</taxon>
        <taxon>Frankiaceae</taxon>
        <taxon>Parafrankia</taxon>
    </lineage>
</organism>
<gene>
    <name evidence="5" type="ORF">Ga0074812_113139</name>
</gene>
<proteinExistence type="inferred from homology"/>